<dbReference type="AlphaFoldDB" id="A0A699U9T3"/>
<evidence type="ECO:0000313" key="1">
    <source>
        <dbReference type="EMBL" id="GFD16514.1"/>
    </source>
</evidence>
<accession>A0A699U9T3</accession>
<evidence type="ECO:0008006" key="2">
    <source>
        <dbReference type="Google" id="ProtNLM"/>
    </source>
</evidence>
<comment type="caution">
    <text evidence="1">The sequence shown here is derived from an EMBL/GenBank/DDBJ whole genome shotgun (WGS) entry which is preliminary data.</text>
</comment>
<proteinExistence type="predicted"/>
<reference evidence="1" key="1">
    <citation type="journal article" date="2019" name="Sci. Rep.">
        <title>Draft genome of Tanacetum cinerariifolium, the natural source of mosquito coil.</title>
        <authorList>
            <person name="Yamashiro T."/>
            <person name="Shiraishi A."/>
            <person name="Satake H."/>
            <person name="Nakayama K."/>
        </authorList>
    </citation>
    <scope>NUCLEOTIDE SEQUENCE</scope>
</reference>
<dbReference type="EMBL" id="BKCJ011293725">
    <property type="protein sequence ID" value="GFD16514.1"/>
    <property type="molecule type" value="Genomic_DNA"/>
</dbReference>
<sequence>RQLVARRTLRVEPGGLANGDIELDDSLRAGTYLLRAYTNWMRNQGPSFFYQRQLQVWPAAPKDSDAGGTAATPARPAAQKVVASKVDVQFFPEGGSLVAELPAVVGFKAQAATGRGATISGQVLDAQNKPVGAAFKSQHLGMGRLSFTPAAGQRYHARVTLADGTNADYPLPAVQPSGYSLH</sequence>
<feature type="non-terminal residue" evidence="1">
    <location>
        <position position="1"/>
    </location>
</feature>
<organism evidence="1">
    <name type="scientific">Tanacetum cinerariifolium</name>
    <name type="common">Dalmatian daisy</name>
    <name type="synonym">Chrysanthemum cinerariifolium</name>
    <dbReference type="NCBI Taxonomy" id="118510"/>
    <lineage>
        <taxon>Eukaryota</taxon>
        <taxon>Viridiplantae</taxon>
        <taxon>Streptophyta</taxon>
        <taxon>Embryophyta</taxon>
        <taxon>Tracheophyta</taxon>
        <taxon>Spermatophyta</taxon>
        <taxon>Magnoliopsida</taxon>
        <taxon>eudicotyledons</taxon>
        <taxon>Gunneridae</taxon>
        <taxon>Pentapetalae</taxon>
        <taxon>asterids</taxon>
        <taxon>campanulids</taxon>
        <taxon>Asterales</taxon>
        <taxon>Asteraceae</taxon>
        <taxon>Asteroideae</taxon>
        <taxon>Anthemideae</taxon>
        <taxon>Anthemidinae</taxon>
        <taxon>Tanacetum</taxon>
    </lineage>
</organism>
<gene>
    <name evidence="1" type="ORF">Tci_888483</name>
</gene>
<name>A0A699U9T3_TANCI</name>
<protein>
    <recommendedName>
        <fullName evidence="2">Macroglobulin domain-containing protein</fullName>
    </recommendedName>
</protein>
<feature type="non-terminal residue" evidence="1">
    <location>
        <position position="182"/>
    </location>
</feature>